<gene>
    <name evidence="7" type="ORF">CWI75_08790</name>
</gene>
<evidence type="ECO:0000256" key="3">
    <source>
        <dbReference type="ARBA" id="ARBA00022676"/>
    </source>
</evidence>
<dbReference type="Proteomes" id="UP000234845">
    <property type="component" value="Unassembled WGS sequence"/>
</dbReference>
<dbReference type="GO" id="GO:0005886">
    <property type="term" value="C:plasma membrane"/>
    <property type="evidence" value="ECO:0007669"/>
    <property type="project" value="UniProtKB-SubCell"/>
</dbReference>
<keyword evidence="2" id="KW-1003">Cell membrane</keyword>
<dbReference type="GO" id="GO:0016757">
    <property type="term" value="F:glycosyltransferase activity"/>
    <property type="evidence" value="ECO:0007669"/>
    <property type="project" value="UniProtKB-KW"/>
</dbReference>
<dbReference type="RefSeq" id="WP_101521138.1">
    <property type="nucleotide sequence ID" value="NZ_PKLZ01000007.1"/>
</dbReference>
<comment type="caution">
    <text evidence="7">The sequence shown here is derived from an EMBL/GenBank/DDBJ whole genome shotgun (WGS) entry which is preliminary data.</text>
</comment>
<dbReference type="SUPFAM" id="SSF53448">
    <property type="entry name" value="Nucleotide-diphospho-sugar transferases"/>
    <property type="match status" value="1"/>
</dbReference>
<evidence type="ECO:0000256" key="4">
    <source>
        <dbReference type="ARBA" id="ARBA00022679"/>
    </source>
</evidence>
<dbReference type="AlphaFoldDB" id="A0A2N5Y2P2"/>
<dbReference type="NCBIfam" id="TIGR04283">
    <property type="entry name" value="glyco_like_mftF"/>
    <property type="match status" value="1"/>
</dbReference>
<dbReference type="InterPro" id="IPR026461">
    <property type="entry name" value="Trfase_2_rSAM/seldom_assoc"/>
</dbReference>
<keyword evidence="8" id="KW-1185">Reference proteome</keyword>
<organism evidence="7 8">
    <name type="scientific">Kineobactrum sediminis</name>
    <dbReference type="NCBI Taxonomy" id="1905677"/>
    <lineage>
        <taxon>Bacteria</taxon>
        <taxon>Pseudomonadati</taxon>
        <taxon>Pseudomonadota</taxon>
        <taxon>Gammaproteobacteria</taxon>
        <taxon>Cellvibrionales</taxon>
        <taxon>Halieaceae</taxon>
        <taxon>Kineobactrum</taxon>
    </lineage>
</organism>
<accession>A0A2N5Y2P2</accession>
<dbReference type="OrthoDB" id="5291101at2"/>
<keyword evidence="4 7" id="KW-0808">Transferase</keyword>
<evidence type="ECO:0000256" key="2">
    <source>
        <dbReference type="ARBA" id="ARBA00022475"/>
    </source>
</evidence>
<evidence type="ECO:0000313" key="8">
    <source>
        <dbReference type="Proteomes" id="UP000234845"/>
    </source>
</evidence>
<dbReference type="CDD" id="cd02522">
    <property type="entry name" value="GT_2_like_a"/>
    <property type="match status" value="1"/>
</dbReference>
<feature type="domain" description="Glycosyltransferase 2-like" evidence="6">
    <location>
        <begin position="7"/>
        <end position="107"/>
    </location>
</feature>
<proteinExistence type="predicted"/>
<dbReference type="EMBL" id="PKLZ01000007">
    <property type="protein sequence ID" value="PLW82670.1"/>
    <property type="molecule type" value="Genomic_DNA"/>
</dbReference>
<dbReference type="InterPro" id="IPR001173">
    <property type="entry name" value="Glyco_trans_2-like"/>
</dbReference>
<keyword evidence="5" id="KW-0472">Membrane</keyword>
<protein>
    <submittedName>
        <fullName evidence="7">Glycosyltransferase</fullName>
    </submittedName>
</protein>
<comment type="subcellular location">
    <subcellularLocation>
        <location evidence="1">Cell membrane</location>
    </subcellularLocation>
</comment>
<dbReference type="Pfam" id="PF00535">
    <property type="entry name" value="Glycos_transf_2"/>
    <property type="match status" value="1"/>
</dbReference>
<evidence type="ECO:0000313" key="7">
    <source>
        <dbReference type="EMBL" id="PLW82670.1"/>
    </source>
</evidence>
<sequence length="228" mass="25550">MASPSYSFVIPVLNESTHIERLLQLLARKFPDAERIVVDGNSNDDTVARALVGCTHLLIGERGRAAQMNLGASIASGDYLLFLHADSEPDFDAPALGAWLANGPAWGFFQLRLSGGRRIFRLLERAINLRSRLSGIGTGDQMLFVTRSIFATDHEFAPLPLMEDVELCRRLRRMSVPSVAPLIIITSSRRWEQRGVWRTILQMWSLRLAFALGVPAARLWQVYYGRQA</sequence>
<dbReference type="PANTHER" id="PTHR43646:SF2">
    <property type="entry name" value="GLYCOSYLTRANSFERASE 2-LIKE DOMAIN-CONTAINING PROTEIN"/>
    <property type="match status" value="1"/>
</dbReference>
<evidence type="ECO:0000256" key="1">
    <source>
        <dbReference type="ARBA" id="ARBA00004236"/>
    </source>
</evidence>
<dbReference type="PANTHER" id="PTHR43646">
    <property type="entry name" value="GLYCOSYLTRANSFERASE"/>
    <property type="match status" value="1"/>
</dbReference>
<evidence type="ECO:0000259" key="6">
    <source>
        <dbReference type="Pfam" id="PF00535"/>
    </source>
</evidence>
<reference evidence="8" key="1">
    <citation type="submission" date="2017-11" db="EMBL/GenBank/DDBJ databases">
        <title>The draft genome sequence of Chromatocurvus sp. F02.</title>
        <authorList>
            <person name="Du Z.-J."/>
            <person name="Chang Y.-Q."/>
        </authorList>
    </citation>
    <scope>NUCLEOTIDE SEQUENCE [LARGE SCALE GENOMIC DNA]</scope>
    <source>
        <strain evidence="8">F02</strain>
    </source>
</reference>
<keyword evidence="3" id="KW-0328">Glycosyltransferase</keyword>
<dbReference type="InterPro" id="IPR029044">
    <property type="entry name" value="Nucleotide-diphossugar_trans"/>
</dbReference>
<dbReference type="Gene3D" id="3.90.550.10">
    <property type="entry name" value="Spore Coat Polysaccharide Biosynthesis Protein SpsA, Chain A"/>
    <property type="match status" value="1"/>
</dbReference>
<evidence type="ECO:0000256" key="5">
    <source>
        <dbReference type="ARBA" id="ARBA00023136"/>
    </source>
</evidence>
<name>A0A2N5Y2P2_9GAMM</name>